<protein>
    <recommendedName>
        <fullName evidence="2">Putative Flp pilus-assembly TadG-like N-terminal domain-containing protein</fullName>
    </recommendedName>
</protein>
<dbReference type="Pfam" id="PF13400">
    <property type="entry name" value="Tad"/>
    <property type="match status" value="1"/>
</dbReference>
<sequence length="507" mass="53672">MSKFILNRFLKDDGAAIAPMYAVALFGLIGIAGVGWDYGRMMAMDSELQNAADQAALAAATQLDGRSGAMVRARDAANNFLANADSQWVNQTRLANDGDGRAISALTFRFYDSYDSAADTFGTEITDDANAADANVVSVTVNGREAFFALTPIVGRISSGDISANAVAGLQSATCNVPPLMFCAPSGGNDFPTASDIGTALDLREKANTADDFAPGNFDLLQINYDNIAPNQQNRTLGLNSDLLGCTGAQLTTRPGNRDTETEAFNTRFDQYKNPLSCGSNGNFCPAENVRSNLVRVVRINGNGQNVSCATATGGDLVQVKDLDPALGISEPGYPLDSCQLTGACLSFGDGSWNAAGYMNDTHGTVPSVVPDLNSDGSISRYEVYEWEKADPANRMIPRELARVQETSPNRTTLYCSNPNPVGGTPVVASATQKDRRLVTVASVDCTDLNGRAPITTIKFVDLFMLQPALSNGSNTEIRAEIVGPASLAGGGSAFQFFGRNKPVLLR</sequence>
<feature type="domain" description="Putative Flp pilus-assembly TadG-like N-terminal" evidence="2">
    <location>
        <begin position="16"/>
        <end position="61"/>
    </location>
</feature>
<keyword evidence="1" id="KW-0472">Membrane</keyword>
<organism evidence="3 4">
    <name type="scientific">Erythrobacter ani</name>
    <dbReference type="NCBI Taxonomy" id="2827235"/>
    <lineage>
        <taxon>Bacteria</taxon>
        <taxon>Pseudomonadati</taxon>
        <taxon>Pseudomonadota</taxon>
        <taxon>Alphaproteobacteria</taxon>
        <taxon>Sphingomonadales</taxon>
        <taxon>Erythrobacteraceae</taxon>
        <taxon>Erythrobacter/Porphyrobacter group</taxon>
        <taxon>Erythrobacter</taxon>
    </lineage>
</organism>
<comment type="caution">
    <text evidence="3">The sequence shown here is derived from an EMBL/GenBank/DDBJ whole genome shotgun (WGS) entry which is preliminary data.</text>
</comment>
<evidence type="ECO:0000313" key="4">
    <source>
        <dbReference type="Proteomes" id="UP000699975"/>
    </source>
</evidence>
<evidence type="ECO:0000256" key="1">
    <source>
        <dbReference type="SAM" id="Phobius"/>
    </source>
</evidence>
<feature type="transmembrane region" description="Helical" evidence="1">
    <location>
        <begin position="20"/>
        <end position="39"/>
    </location>
</feature>
<dbReference type="RefSeq" id="WP_218316267.1">
    <property type="nucleotide sequence ID" value="NZ_JAGSPB010000001.1"/>
</dbReference>
<evidence type="ECO:0000313" key="3">
    <source>
        <dbReference type="EMBL" id="MBV7265859.1"/>
    </source>
</evidence>
<dbReference type="InterPro" id="IPR028087">
    <property type="entry name" value="Tad_N"/>
</dbReference>
<dbReference type="Proteomes" id="UP000699975">
    <property type="component" value="Unassembled WGS sequence"/>
</dbReference>
<keyword evidence="1" id="KW-0812">Transmembrane</keyword>
<reference evidence="3 4" key="1">
    <citation type="submission" date="2021-04" db="EMBL/GenBank/DDBJ databases">
        <authorList>
            <person name="Pira H."/>
            <person name="Risdian C."/>
            <person name="Wink J."/>
        </authorList>
    </citation>
    <scope>NUCLEOTIDE SEQUENCE [LARGE SCALE GENOMIC DNA]</scope>
    <source>
        <strain evidence="3 4">WH131</strain>
    </source>
</reference>
<keyword evidence="1" id="KW-1133">Transmembrane helix</keyword>
<gene>
    <name evidence="3" type="ORF">KCG45_06675</name>
</gene>
<proteinExistence type="predicted"/>
<accession>A0ABS6SLJ2</accession>
<name>A0ABS6SLJ2_9SPHN</name>
<evidence type="ECO:0000259" key="2">
    <source>
        <dbReference type="Pfam" id="PF13400"/>
    </source>
</evidence>
<keyword evidence="4" id="KW-1185">Reference proteome</keyword>
<dbReference type="EMBL" id="JAGSPB010000001">
    <property type="protein sequence ID" value="MBV7265859.1"/>
    <property type="molecule type" value="Genomic_DNA"/>
</dbReference>